<evidence type="ECO:0000256" key="6">
    <source>
        <dbReference type="ARBA" id="ARBA00015131"/>
    </source>
</evidence>
<gene>
    <name evidence="19" type="primary">mtrC</name>
    <name evidence="20" type="ORF">ASJ80_03710</name>
</gene>
<accession>A0A2A2H0W3</accession>
<dbReference type="GO" id="GO:0019386">
    <property type="term" value="P:methanogenesis, from carbon dioxide"/>
    <property type="evidence" value="ECO:0007669"/>
    <property type="project" value="UniProtKB-UniRule"/>
</dbReference>
<dbReference type="NCBIfam" id="TIGR01148">
    <property type="entry name" value="mtrC"/>
    <property type="match status" value="1"/>
</dbReference>
<keyword evidence="7 19" id="KW-1003">Cell membrane</keyword>
<evidence type="ECO:0000256" key="7">
    <source>
        <dbReference type="ARBA" id="ARBA00022475"/>
    </source>
</evidence>
<feature type="transmembrane region" description="Helical" evidence="19">
    <location>
        <begin position="35"/>
        <end position="55"/>
    </location>
</feature>
<keyword evidence="9 19" id="KW-0489">Methyltransferase</keyword>
<dbReference type="EMBL" id="LMVM01000041">
    <property type="protein sequence ID" value="PAV02923.1"/>
    <property type="molecule type" value="Genomic_DNA"/>
</dbReference>
<proteinExistence type="inferred from homology"/>
<keyword evidence="13 19" id="KW-1133">Transmembrane helix</keyword>
<dbReference type="GO" id="GO:0030269">
    <property type="term" value="F:tetrahydromethanopterin S-methyltransferase activity"/>
    <property type="evidence" value="ECO:0007669"/>
    <property type="project" value="UniProtKB-UniRule"/>
</dbReference>
<keyword evidence="21" id="KW-1185">Reference proteome</keyword>
<evidence type="ECO:0000256" key="9">
    <source>
        <dbReference type="ARBA" id="ARBA00022603"/>
    </source>
</evidence>
<comment type="subunit">
    <text evidence="5 19">The complex is composed of 8 subunits; MtrA, MtrB, MtrC, MtrD, MtrE, MtrF, MtrG and MtrH.</text>
</comment>
<evidence type="ECO:0000256" key="3">
    <source>
        <dbReference type="ARBA" id="ARBA00004839"/>
    </source>
</evidence>
<keyword evidence="11 19" id="KW-0812">Transmembrane</keyword>
<dbReference type="PIRSF" id="PIRSF006530">
    <property type="entry name" value="MtrC"/>
    <property type="match status" value="1"/>
</dbReference>
<dbReference type="Pfam" id="PF04211">
    <property type="entry name" value="MtrC"/>
    <property type="match status" value="1"/>
</dbReference>
<evidence type="ECO:0000256" key="11">
    <source>
        <dbReference type="ARBA" id="ARBA00022692"/>
    </source>
</evidence>
<comment type="pathway">
    <text evidence="3 19">One-carbon metabolism; methanogenesis from CO(2); methyl-coenzyme M from 5,10-methylene-5,6,7,8-tetrahydromethanopterin: step 2/2.</text>
</comment>
<feature type="transmembrane region" description="Helical" evidence="19">
    <location>
        <begin position="135"/>
        <end position="158"/>
    </location>
</feature>
<protein>
    <recommendedName>
        <fullName evidence="6 19">Tetrahydromethanopterin S-methyltransferase subunit C</fullName>
        <ecNumber evidence="18 19">7.2.1.4</ecNumber>
    </recommendedName>
    <alternativeName>
        <fullName evidence="16 19">N5-methyltetrahydromethanopterin--coenzyme M methyltransferase subunit C</fullName>
    </alternativeName>
</protein>
<evidence type="ECO:0000313" key="21">
    <source>
        <dbReference type="Proteomes" id="UP000217784"/>
    </source>
</evidence>
<dbReference type="AlphaFoldDB" id="A0A2A2H0W3"/>
<dbReference type="GO" id="GO:0032259">
    <property type="term" value="P:methylation"/>
    <property type="evidence" value="ECO:0007669"/>
    <property type="project" value="UniProtKB-KW"/>
</dbReference>
<comment type="caution">
    <text evidence="20">The sequence shown here is derived from an EMBL/GenBank/DDBJ whole genome shotgun (WGS) entry which is preliminary data.</text>
</comment>
<keyword evidence="8 19" id="KW-0554">One-carbon metabolism</keyword>
<evidence type="ECO:0000256" key="5">
    <source>
        <dbReference type="ARBA" id="ARBA00011616"/>
    </source>
</evidence>
<evidence type="ECO:0000313" key="20">
    <source>
        <dbReference type="EMBL" id="PAV02923.1"/>
    </source>
</evidence>
<evidence type="ECO:0000256" key="2">
    <source>
        <dbReference type="ARBA" id="ARBA00004651"/>
    </source>
</evidence>
<sequence>MSAAGGGPAGADVSASKTIALGVIGGLVGIYLAPFLGPVFGALTASLGAVAAIIWGADAIRRVASYGLGTGVPSIGYMSLAIGIIGSLAGIAGVALFGSSLALAGPVLGFVIAMIVGAIVALVARKIVKMKIPVLVPCTTEIAGASALSVIGFSVAIAGSLSMAVIQTSVISTGFIALLFILNTMAVQHPFNACLGPNEKQTRTLKLAASTGFISMAVVGLIALLASGNSWVAIVPIIGTLAWLVSVKAFIDASTEDAASVAWSGMPKEEEL</sequence>
<dbReference type="InterPro" id="IPR005865">
    <property type="entry name" value="THM_MeTrfase_su_C"/>
</dbReference>
<reference evidence="20 21" key="1">
    <citation type="journal article" date="2017" name="BMC Genomics">
        <title>Genomic analysis of methanogenic archaea reveals a shift towards energy conservation.</title>
        <authorList>
            <person name="Gilmore S.P."/>
            <person name="Henske J.K."/>
            <person name="Sexton J.A."/>
            <person name="Solomon K.V."/>
            <person name="Seppala S."/>
            <person name="Yoo J.I."/>
            <person name="Huyett L.M."/>
            <person name="Pressman A."/>
            <person name="Cogan J.Z."/>
            <person name="Kivenson V."/>
            <person name="Peng X."/>
            <person name="Tan Y."/>
            <person name="Valentine D.L."/>
            <person name="O'Malley M.A."/>
        </authorList>
    </citation>
    <scope>NUCLEOTIDE SEQUENCE [LARGE SCALE GENOMIC DNA]</scope>
    <source>
        <strain evidence="20 21">M.o.H.</strain>
    </source>
</reference>
<dbReference type="HAMAP" id="MF_01096">
    <property type="entry name" value="MtrC"/>
    <property type="match status" value="1"/>
</dbReference>
<comment type="subcellular location">
    <subcellularLocation>
        <location evidence="2 19">Cell membrane</location>
        <topology evidence="2 19">Multi-pass membrane protein</topology>
    </subcellularLocation>
</comment>
<keyword evidence="12 19" id="KW-1278">Translocase</keyword>
<keyword evidence="15 19" id="KW-0472">Membrane</keyword>
<name>A0A2A2H0W3_METBR</name>
<evidence type="ECO:0000256" key="10">
    <source>
        <dbReference type="ARBA" id="ARBA00022679"/>
    </source>
</evidence>
<evidence type="ECO:0000256" key="14">
    <source>
        <dbReference type="ARBA" id="ARBA00022994"/>
    </source>
</evidence>
<keyword evidence="14 19" id="KW-0484">Methanogenesis</keyword>
<comment type="similarity">
    <text evidence="4 19">Belongs to the MtrC family.</text>
</comment>
<dbReference type="OrthoDB" id="60591at2157"/>
<feature type="transmembrane region" description="Helical" evidence="19">
    <location>
        <begin position="103"/>
        <end position="123"/>
    </location>
</feature>
<dbReference type="UniPathway" id="UPA00640">
    <property type="reaction ID" value="UER00698"/>
</dbReference>
<feature type="transmembrane region" description="Helical" evidence="19">
    <location>
        <begin position="231"/>
        <end position="251"/>
    </location>
</feature>
<evidence type="ECO:0000256" key="19">
    <source>
        <dbReference type="HAMAP-Rule" id="MF_01096"/>
    </source>
</evidence>
<dbReference type="GO" id="GO:0005886">
    <property type="term" value="C:plasma membrane"/>
    <property type="evidence" value="ECO:0007669"/>
    <property type="project" value="UniProtKB-SubCell"/>
</dbReference>
<organism evidence="20 21">
    <name type="scientific">Methanobacterium bryantii</name>
    <dbReference type="NCBI Taxonomy" id="2161"/>
    <lineage>
        <taxon>Archaea</taxon>
        <taxon>Methanobacteriati</taxon>
        <taxon>Methanobacteriota</taxon>
        <taxon>Methanomada group</taxon>
        <taxon>Methanobacteria</taxon>
        <taxon>Methanobacteriales</taxon>
        <taxon>Methanobacteriaceae</taxon>
        <taxon>Methanobacterium</taxon>
    </lineage>
</organism>
<evidence type="ECO:0000256" key="17">
    <source>
        <dbReference type="ARBA" id="ARBA00044880"/>
    </source>
</evidence>
<dbReference type="EC" id="7.2.1.4" evidence="18 19"/>
<evidence type="ECO:0000256" key="18">
    <source>
        <dbReference type="ARBA" id="ARBA00044970"/>
    </source>
</evidence>
<keyword evidence="10 19" id="KW-0808">Transferase</keyword>
<evidence type="ECO:0000256" key="15">
    <source>
        <dbReference type="ARBA" id="ARBA00023136"/>
    </source>
</evidence>
<comment type="function">
    <text evidence="1 19">Part of a complex that catalyzes the formation of methyl-coenzyme M and tetrahydromethanopterin from coenzyme M and methyl-tetrahydromethanopterin. This is an energy-conserving, sodium-ion translocating step.</text>
</comment>
<feature type="transmembrane region" description="Helical" evidence="19">
    <location>
        <begin position="164"/>
        <end position="186"/>
    </location>
</feature>
<feature type="transmembrane region" description="Helical" evidence="19">
    <location>
        <begin position="207"/>
        <end position="225"/>
    </location>
</feature>
<evidence type="ECO:0000256" key="4">
    <source>
        <dbReference type="ARBA" id="ARBA00007607"/>
    </source>
</evidence>
<dbReference type="Proteomes" id="UP000217784">
    <property type="component" value="Unassembled WGS sequence"/>
</dbReference>
<evidence type="ECO:0000256" key="13">
    <source>
        <dbReference type="ARBA" id="ARBA00022989"/>
    </source>
</evidence>
<evidence type="ECO:0000256" key="12">
    <source>
        <dbReference type="ARBA" id="ARBA00022967"/>
    </source>
</evidence>
<evidence type="ECO:0000256" key="8">
    <source>
        <dbReference type="ARBA" id="ARBA00022563"/>
    </source>
</evidence>
<dbReference type="RefSeq" id="WP_069583235.1">
    <property type="nucleotide sequence ID" value="NZ_LMVM01000041.1"/>
</dbReference>
<feature type="transmembrane region" description="Helical" evidence="19">
    <location>
        <begin position="75"/>
        <end position="97"/>
    </location>
</feature>
<dbReference type="GO" id="GO:0006730">
    <property type="term" value="P:one-carbon metabolic process"/>
    <property type="evidence" value="ECO:0007669"/>
    <property type="project" value="UniProtKB-UniRule"/>
</dbReference>
<comment type="catalytic activity">
    <reaction evidence="17 19">
        <text>5-methyl-5,6,7,8-tetrahydromethanopterin + coenzyme M + 2 Na(+)(in) = 5,6,7,8-tetrahydromethanopterin + methyl-coenzyme M + 2 Na(+)(out)</text>
        <dbReference type="Rhea" id="RHEA:53492"/>
        <dbReference type="ChEBI" id="CHEBI:29101"/>
        <dbReference type="ChEBI" id="CHEBI:58103"/>
        <dbReference type="ChEBI" id="CHEBI:58116"/>
        <dbReference type="ChEBI" id="CHEBI:58286"/>
        <dbReference type="ChEBI" id="CHEBI:58319"/>
        <dbReference type="EC" id="7.2.1.4"/>
    </reaction>
</comment>
<evidence type="ECO:0000256" key="16">
    <source>
        <dbReference type="ARBA" id="ARBA00029817"/>
    </source>
</evidence>
<evidence type="ECO:0000256" key="1">
    <source>
        <dbReference type="ARBA" id="ARBA00002533"/>
    </source>
</evidence>